<accession>A0A1H9D0T5</accession>
<sequence length="742" mass="81479">MPLQLPELDDRNFEQLLEEAKRRIPTFTPEWTNFGGDSDPGITLVQLFAFLTDTLLYRANRIPELNRLKFLQLLRVPLQPAAAANGIITIAYDRGPLVALPIDRGVVVSAGNVDFLTSDGVNILPVEAQIYYKNPILEADPRYQNFVERYEAIRLAEELTLSTGSSTSSSVQLAFYETTRLTMPSLGNPKPVLDLATTQDNAIYIALLAPQNADLEEVRRILADQTLSIGVAPDQGGDIKPLQPVQLASRPVQSVRILYEMPANVTENAVDAQYIQLTPMVNTDVTEAIGVVQVKLPGVNDLKTWSFTDPLAEGIGDFPPRLEDDQLRDRLVTWIRLRVVKSDTINVASTVPTLRLTWVGINAARVHQAVPMVNELLGLGFGEPDQSFTLANMPVLPQSISIMVQDTNTNTMTLWRLTDDLLAAKRDDQVFALDSEAGHIRFGDGLRGARPQGRILASYEYGGGRQGNISIGGISISRDPHLQGGYKISNPIPTSGGDSGETIEEGERRIPLVLRNHDRLVTMADFKDIATQTSGVDLGRVEVLPLFRPTKPPLENAPGIVTLMVVPRFDAINSYWPTPDRLFLRRVCDHLDSRRLVTTEIYVRGPEYVPVYISVGIQVQGGYSPDIVRETVRIRLSGYLSALPLGGPEGLGWPLKKRLIQKDLEAVVTRVAGVEFVNELKLGVATPGEVTDANLVGLQLPMIVGLSVTEGEPEQLTSLVGQINQPDAQTKIVPVPVSRKTC</sequence>
<protein>
    <submittedName>
        <fullName evidence="1">Putative baseplate assembly protein</fullName>
    </submittedName>
</protein>
<evidence type="ECO:0000313" key="2">
    <source>
        <dbReference type="Proteomes" id="UP000181998"/>
    </source>
</evidence>
<reference evidence="1 2" key="1">
    <citation type="submission" date="2016-10" db="EMBL/GenBank/DDBJ databases">
        <authorList>
            <person name="de Groot N.N."/>
        </authorList>
    </citation>
    <scope>NUCLEOTIDE SEQUENCE [LARGE SCALE GENOMIC DNA]</scope>
    <source>
        <strain evidence="1 2">Nm9</strain>
    </source>
</reference>
<organism evidence="1 2">
    <name type="scientific">Nitrosomonas ureae</name>
    <dbReference type="NCBI Taxonomy" id="44577"/>
    <lineage>
        <taxon>Bacteria</taxon>
        <taxon>Pseudomonadati</taxon>
        <taxon>Pseudomonadota</taxon>
        <taxon>Betaproteobacteria</taxon>
        <taxon>Nitrosomonadales</taxon>
        <taxon>Nitrosomonadaceae</taxon>
        <taxon>Nitrosomonas</taxon>
    </lineage>
</organism>
<proteinExistence type="predicted"/>
<dbReference type="InterPro" id="IPR011749">
    <property type="entry name" value="CHP02243"/>
</dbReference>
<dbReference type="EMBL" id="FOFX01000018">
    <property type="protein sequence ID" value="SEQ07112.1"/>
    <property type="molecule type" value="Genomic_DNA"/>
</dbReference>
<gene>
    <name evidence="1" type="ORF">SAMN05421510_101833</name>
</gene>
<dbReference type="NCBIfam" id="TIGR02243">
    <property type="entry name" value="putative baseplate assembly protein"/>
    <property type="match status" value="1"/>
</dbReference>
<dbReference type="RefSeq" id="WP_074720728.1">
    <property type="nucleotide sequence ID" value="NZ_FOFX01000018.1"/>
</dbReference>
<dbReference type="AlphaFoldDB" id="A0A1H9D0T5"/>
<name>A0A1H9D0T5_9PROT</name>
<evidence type="ECO:0000313" key="1">
    <source>
        <dbReference type="EMBL" id="SEQ07112.1"/>
    </source>
</evidence>
<dbReference type="OrthoDB" id="9027184at2"/>
<dbReference type="Proteomes" id="UP000181998">
    <property type="component" value="Unassembled WGS sequence"/>
</dbReference>